<dbReference type="OrthoDB" id="21418at2759"/>
<feature type="region of interest" description="Disordered" evidence="1">
    <location>
        <begin position="239"/>
        <end position="259"/>
    </location>
</feature>
<dbReference type="PANTHER" id="PTHR38645:SF1">
    <property type="entry name" value="YALI0F12243P"/>
    <property type="match status" value="1"/>
</dbReference>
<dbReference type="AlphaFoldDB" id="A0A6A6T7D6"/>
<protein>
    <submittedName>
        <fullName evidence="2">Uncharacterized protein</fullName>
    </submittedName>
</protein>
<evidence type="ECO:0000313" key="2">
    <source>
        <dbReference type="EMBL" id="KAF2655131.1"/>
    </source>
</evidence>
<gene>
    <name evidence="2" type="ORF">K491DRAFT_658807</name>
</gene>
<keyword evidence="3" id="KW-1185">Reference proteome</keyword>
<reference evidence="2" key="1">
    <citation type="journal article" date="2020" name="Stud. Mycol.">
        <title>101 Dothideomycetes genomes: a test case for predicting lifestyles and emergence of pathogens.</title>
        <authorList>
            <person name="Haridas S."/>
            <person name="Albert R."/>
            <person name="Binder M."/>
            <person name="Bloem J."/>
            <person name="Labutti K."/>
            <person name="Salamov A."/>
            <person name="Andreopoulos B."/>
            <person name="Baker S."/>
            <person name="Barry K."/>
            <person name="Bills G."/>
            <person name="Bluhm B."/>
            <person name="Cannon C."/>
            <person name="Castanera R."/>
            <person name="Culley D."/>
            <person name="Daum C."/>
            <person name="Ezra D."/>
            <person name="Gonzalez J."/>
            <person name="Henrissat B."/>
            <person name="Kuo A."/>
            <person name="Liang C."/>
            <person name="Lipzen A."/>
            <person name="Lutzoni F."/>
            <person name="Magnuson J."/>
            <person name="Mondo S."/>
            <person name="Nolan M."/>
            <person name="Ohm R."/>
            <person name="Pangilinan J."/>
            <person name="Park H.-J."/>
            <person name="Ramirez L."/>
            <person name="Alfaro M."/>
            <person name="Sun H."/>
            <person name="Tritt A."/>
            <person name="Yoshinaga Y."/>
            <person name="Zwiers L.-H."/>
            <person name="Turgeon B."/>
            <person name="Goodwin S."/>
            <person name="Spatafora J."/>
            <person name="Crous P."/>
            <person name="Grigoriev I."/>
        </authorList>
    </citation>
    <scope>NUCLEOTIDE SEQUENCE</scope>
    <source>
        <strain evidence="2">CBS 122681</strain>
    </source>
</reference>
<feature type="region of interest" description="Disordered" evidence="1">
    <location>
        <begin position="1"/>
        <end position="22"/>
    </location>
</feature>
<proteinExistence type="predicted"/>
<feature type="region of interest" description="Disordered" evidence="1">
    <location>
        <begin position="91"/>
        <end position="212"/>
    </location>
</feature>
<accession>A0A6A6T7D6</accession>
<dbReference type="EMBL" id="MU004353">
    <property type="protein sequence ID" value="KAF2655131.1"/>
    <property type="molecule type" value="Genomic_DNA"/>
</dbReference>
<feature type="compositionally biased region" description="Polar residues" evidence="1">
    <location>
        <begin position="1"/>
        <end position="11"/>
    </location>
</feature>
<feature type="compositionally biased region" description="Basic and acidic residues" evidence="1">
    <location>
        <begin position="123"/>
        <end position="140"/>
    </location>
</feature>
<organism evidence="2 3">
    <name type="scientific">Lophiostoma macrostomum CBS 122681</name>
    <dbReference type="NCBI Taxonomy" id="1314788"/>
    <lineage>
        <taxon>Eukaryota</taxon>
        <taxon>Fungi</taxon>
        <taxon>Dikarya</taxon>
        <taxon>Ascomycota</taxon>
        <taxon>Pezizomycotina</taxon>
        <taxon>Dothideomycetes</taxon>
        <taxon>Pleosporomycetidae</taxon>
        <taxon>Pleosporales</taxon>
        <taxon>Lophiostomataceae</taxon>
        <taxon>Lophiostoma</taxon>
    </lineage>
</organism>
<dbReference type="PANTHER" id="PTHR38645">
    <property type="entry name" value="CHROMOSOME 9, WHOLE GENOME SHOTGUN SEQUENCE"/>
    <property type="match status" value="1"/>
</dbReference>
<evidence type="ECO:0000313" key="3">
    <source>
        <dbReference type="Proteomes" id="UP000799324"/>
    </source>
</evidence>
<dbReference type="Proteomes" id="UP000799324">
    <property type="component" value="Unassembled WGS sequence"/>
</dbReference>
<evidence type="ECO:0000256" key="1">
    <source>
        <dbReference type="SAM" id="MobiDB-lite"/>
    </source>
</evidence>
<feature type="compositionally biased region" description="Low complexity" evidence="1">
    <location>
        <begin position="201"/>
        <end position="212"/>
    </location>
</feature>
<sequence length="259" mass="28376">MDSMRSLNTSLPRAGKSANASRPDVLMPSFKAAAMAVTHLYKQAQAETEKLRVDGYQEALEDLIGFLDRENLGVGDGEGWRIRQWAMEKLDGALPGPPNSDSDEEAIEEKRARSSSPVMDRNPSSEEIRSSEPPHADTTARSDSAPPPHQMDTSPTDTEMVPAQGMFHFSSPVAYPPNHNTHETSSMDLQAASRRAFPTPRRSSNRSSRNLQRAAASNLFSLGTGAGHKRKLMQDFFNIDNINDRRDGPGGGSKRGRNS</sequence>
<name>A0A6A6T7D6_9PLEO</name>